<dbReference type="EMBL" id="MEVT01000021">
    <property type="protein sequence ID" value="OGC62316.1"/>
    <property type="molecule type" value="Genomic_DNA"/>
</dbReference>
<evidence type="ECO:0000313" key="1">
    <source>
        <dbReference type="EMBL" id="OGC62316.1"/>
    </source>
</evidence>
<comment type="caution">
    <text evidence="1">The sequence shown here is derived from an EMBL/GenBank/DDBJ whole genome shotgun (WGS) entry which is preliminary data.</text>
</comment>
<proteinExistence type="predicted"/>
<dbReference type="AlphaFoldDB" id="A0A1F4VYQ8"/>
<organism evidence="1 2">
    <name type="scientific">candidate division WWE3 bacterium RIFOXYA2_FULL_46_9</name>
    <dbReference type="NCBI Taxonomy" id="1802636"/>
    <lineage>
        <taxon>Bacteria</taxon>
        <taxon>Katanobacteria</taxon>
    </lineage>
</organism>
<gene>
    <name evidence="1" type="ORF">A2264_01985</name>
</gene>
<sequence length="98" mass="11300">MYKLRVIDWHDEADRADYWDPAFNGAPGNTIGFLHEELCSDPHTVIQRISECTAYHPPALEEIEKLGVGDFYKKELYNDHEDGCWGSIPEGYLVFRVP</sequence>
<reference evidence="1 2" key="1">
    <citation type="journal article" date="2016" name="Nat. Commun.">
        <title>Thousands of microbial genomes shed light on interconnected biogeochemical processes in an aquifer system.</title>
        <authorList>
            <person name="Anantharaman K."/>
            <person name="Brown C.T."/>
            <person name="Hug L.A."/>
            <person name="Sharon I."/>
            <person name="Castelle C.J."/>
            <person name="Probst A.J."/>
            <person name="Thomas B.C."/>
            <person name="Singh A."/>
            <person name="Wilkins M.J."/>
            <person name="Karaoz U."/>
            <person name="Brodie E.L."/>
            <person name="Williams K.H."/>
            <person name="Hubbard S.S."/>
            <person name="Banfield J.F."/>
        </authorList>
    </citation>
    <scope>NUCLEOTIDE SEQUENCE [LARGE SCALE GENOMIC DNA]</scope>
</reference>
<evidence type="ECO:0000313" key="2">
    <source>
        <dbReference type="Proteomes" id="UP000176614"/>
    </source>
</evidence>
<accession>A0A1F4VYQ8</accession>
<dbReference type="Proteomes" id="UP000176614">
    <property type="component" value="Unassembled WGS sequence"/>
</dbReference>
<name>A0A1F4VYQ8_UNCKA</name>
<protein>
    <submittedName>
        <fullName evidence="1">Uncharacterized protein</fullName>
    </submittedName>
</protein>